<organism evidence="1">
    <name type="scientific">Thermosporothrix sp. COM3</name>
    <dbReference type="NCBI Taxonomy" id="2490863"/>
    <lineage>
        <taxon>Bacteria</taxon>
        <taxon>Bacillati</taxon>
        <taxon>Chloroflexota</taxon>
        <taxon>Ktedonobacteria</taxon>
        <taxon>Ktedonobacterales</taxon>
        <taxon>Thermosporotrichaceae</taxon>
        <taxon>Thermosporothrix</taxon>
    </lineage>
</organism>
<accession>A0A455SJK4</accession>
<name>A0A455SJK4_9CHLR</name>
<sequence>MVTIPVWLEQLQQTPHKDFHWFSQEEIENRQTHSSIDAHLQKWGLTGETADQARSLLQHMVQVGEGFRVPGANESIQHTVEYWLNQQDPSQLWAALHYHTLPQLFFPVGNELTAITRALALYHAEEKGEYPAQCRLFVGLLEGLTLSELEHMLLFRPAFGGFRVRGSTTPLRNNYPRITELWTTHSRSLLRLIWFEHIETLLVHIEYQPVQQQQTIASYNEAFGYHFPLNIPVDVAELLHGFVNLNAEQLFNEMQELPDEEVNFYLFILANILPPSSTDALTTYILPFYLHPSREIREMVIEIVQEYREPSILRVLLQREEDPDVQAIIQDALQQMEA</sequence>
<gene>
    <name evidence="1" type="ORF">KTC_22890</name>
</gene>
<protein>
    <submittedName>
        <fullName evidence="1">Uncharacterized protein</fullName>
    </submittedName>
</protein>
<dbReference type="AlphaFoldDB" id="A0A455SJK4"/>
<dbReference type="EMBL" id="AP019376">
    <property type="protein sequence ID" value="BBH87538.1"/>
    <property type="molecule type" value="Genomic_DNA"/>
</dbReference>
<evidence type="ECO:0000313" key="1">
    <source>
        <dbReference type="EMBL" id="BBH87538.1"/>
    </source>
</evidence>
<reference evidence="1" key="1">
    <citation type="submission" date="2018-12" db="EMBL/GenBank/DDBJ databases">
        <title>Novel natural products biosynthetic potential of the class Ktedonobacteria.</title>
        <authorList>
            <person name="Zheng Y."/>
            <person name="Saitou A."/>
            <person name="Wang C.M."/>
            <person name="Toyoda A."/>
            <person name="Minakuchi Y."/>
            <person name="Sekiguchi Y."/>
            <person name="Ueda K."/>
            <person name="Takano H."/>
            <person name="Sakai Y."/>
            <person name="Yokota A."/>
            <person name="Yabe S."/>
        </authorList>
    </citation>
    <scope>NUCLEOTIDE SEQUENCE</scope>
    <source>
        <strain evidence="1">COM3</strain>
    </source>
</reference>
<proteinExistence type="predicted"/>